<dbReference type="OrthoDB" id="2023214at2"/>
<dbReference type="EMBL" id="FRAR01000007">
    <property type="protein sequence ID" value="SHK12087.1"/>
    <property type="molecule type" value="Genomic_DNA"/>
</dbReference>
<keyword evidence="4" id="KW-1185">Reference proteome</keyword>
<feature type="domain" description="Copper amine oxidase-like N-terminal" evidence="2">
    <location>
        <begin position="183"/>
        <end position="282"/>
    </location>
</feature>
<evidence type="ECO:0000313" key="3">
    <source>
        <dbReference type="EMBL" id="SHK12087.1"/>
    </source>
</evidence>
<keyword evidence="1" id="KW-0732">Signal</keyword>
<dbReference type="RefSeq" id="WP_072911044.1">
    <property type="nucleotide sequence ID" value="NZ_FRAR01000007.1"/>
</dbReference>
<organism evidence="3 4">
    <name type="scientific">Desulforamulus aeronauticus DSM 10349</name>
    <dbReference type="NCBI Taxonomy" id="1121421"/>
    <lineage>
        <taxon>Bacteria</taxon>
        <taxon>Bacillati</taxon>
        <taxon>Bacillota</taxon>
        <taxon>Clostridia</taxon>
        <taxon>Eubacteriales</taxon>
        <taxon>Peptococcaceae</taxon>
        <taxon>Desulforamulus</taxon>
    </lineage>
</organism>
<feature type="signal peptide" evidence="1">
    <location>
        <begin position="1"/>
        <end position="26"/>
    </location>
</feature>
<dbReference type="Proteomes" id="UP000183997">
    <property type="component" value="Unassembled WGS sequence"/>
</dbReference>
<protein>
    <submittedName>
        <fullName evidence="3">Copper amine oxidase N-terminal domain-containing protein</fullName>
    </submittedName>
</protein>
<dbReference type="AlphaFoldDB" id="A0A1M6PW28"/>
<reference evidence="4" key="1">
    <citation type="submission" date="2016-11" db="EMBL/GenBank/DDBJ databases">
        <authorList>
            <person name="Varghese N."/>
            <person name="Submissions S."/>
        </authorList>
    </citation>
    <scope>NUCLEOTIDE SEQUENCE [LARGE SCALE GENOMIC DNA]</scope>
    <source>
        <strain evidence="4">DSM 10349</strain>
    </source>
</reference>
<dbReference type="InterPro" id="IPR036582">
    <property type="entry name" value="Mao_N_sf"/>
</dbReference>
<evidence type="ECO:0000313" key="4">
    <source>
        <dbReference type="Proteomes" id="UP000183997"/>
    </source>
</evidence>
<sequence length="291" mass="31737">MKVRSIKTLVVFTLICLLVLPTSTFAASTSLKLGLPNQKVEDITVNETIKGAFKEKLPIYFTLPSGVTFATLPEVEVVSGDLKIDSVINDFSSAGREYIKVTIKSESSTPSTISMRDIRLTISRKVPDGPLYLDLSGEAINQSGSLFDDVDKVISKISLGEVIDSPTDISVVFKVGSQLYNYNGVSKAMDVVPYVKDNRTFVPIRYLVSSLGVDDQDILFDNDKVTINKGSQSIVLTIGSNQMITNGTTVIMDIAPEYQNGRVMLPVRAVAEALQAQVNFIDDQVIITNTL</sequence>
<gene>
    <name evidence="3" type="ORF">SAMN02745123_00742</name>
</gene>
<dbReference type="Gene3D" id="3.30.457.10">
    <property type="entry name" value="Copper amine oxidase-like, N-terminal domain"/>
    <property type="match status" value="2"/>
</dbReference>
<accession>A0A1M6PW28</accession>
<evidence type="ECO:0000256" key="1">
    <source>
        <dbReference type="SAM" id="SignalP"/>
    </source>
</evidence>
<evidence type="ECO:0000259" key="2">
    <source>
        <dbReference type="Pfam" id="PF07833"/>
    </source>
</evidence>
<proteinExistence type="predicted"/>
<dbReference type="Pfam" id="PF07833">
    <property type="entry name" value="Cu_amine_oxidN1"/>
    <property type="match status" value="1"/>
</dbReference>
<dbReference type="STRING" id="1121421.SAMN02745123_00742"/>
<feature type="chain" id="PRO_5011957674" evidence="1">
    <location>
        <begin position="27"/>
        <end position="291"/>
    </location>
</feature>
<dbReference type="SUPFAM" id="SSF55383">
    <property type="entry name" value="Copper amine oxidase, domain N"/>
    <property type="match status" value="2"/>
</dbReference>
<dbReference type="InterPro" id="IPR012854">
    <property type="entry name" value="Cu_amine_oxidase-like_N"/>
</dbReference>
<name>A0A1M6PW28_9FIRM</name>